<dbReference type="Proteomes" id="UP000061468">
    <property type="component" value="Chromosome"/>
</dbReference>
<keyword evidence="6 7" id="KW-0472">Membrane</keyword>
<dbReference type="GO" id="GO:0005886">
    <property type="term" value="C:plasma membrane"/>
    <property type="evidence" value="ECO:0007669"/>
    <property type="project" value="UniProtKB-SubCell"/>
</dbReference>
<feature type="transmembrane region" description="Helical" evidence="7">
    <location>
        <begin position="87"/>
        <end position="105"/>
    </location>
</feature>
<dbReference type="InterPro" id="IPR032808">
    <property type="entry name" value="DoxX"/>
</dbReference>
<comment type="subcellular location">
    <subcellularLocation>
        <location evidence="1">Cell membrane</location>
        <topology evidence="1">Multi-pass membrane protein</topology>
    </subcellularLocation>
</comment>
<evidence type="ECO:0000313" key="9">
    <source>
        <dbReference type="Proteomes" id="UP000061468"/>
    </source>
</evidence>
<dbReference type="AlphaFoldDB" id="A0AAC8XJI4"/>
<dbReference type="InterPro" id="IPR051907">
    <property type="entry name" value="DoxX-like_oxidoreductase"/>
</dbReference>
<evidence type="ECO:0000256" key="3">
    <source>
        <dbReference type="ARBA" id="ARBA00022475"/>
    </source>
</evidence>
<comment type="similarity">
    <text evidence="2">Belongs to the DoxX family.</text>
</comment>
<protein>
    <recommendedName>
        <fullName evidence="10">DoxX family protein</fullName>
    </recommendedName>
</protein>
<dbReference type="PANTHER" id="PTHR33452:SF19">
    <property type="entry name" value="DOXX FAMILY PROTEIN"/>
    <property type="match status" value="1"/>
</dbReference>
<feature type="transmembrane region" description="Helical" evidence="7">
    <location>
        <begin position="12"/>
        <end position="36"/>
    </location>
</feature>
<dbReference type="RefSeq" id="WP_015067110.1">
    <property type="nucleotide sequence ID" value="NZ_CAXGIV010000015.1"/>
</dbReference>
<gene>
    <name evidence="8" type="ORF">AV942_09635</name>
</gene>
<evidence type="ECO:0000256" key="4">
    <source>
        <dbReference type="ARBA" id="ARBA00022692"/>
    </source>
</evidence>
<evidence type="ECO:0008006" key="10">
    <source>
        <dbReference type="Google" id="ProtNLM"/>
    </source>
</evidence>
<dbReference type="EMBL" id="CP013928">
    <property type="protein sequence ID" value="AMJ78530.1"/>
    <property type="molecule type" value="Genomic_DNA"/>
</dbReference>
<organism evidence="8 9">
    <name type="scientific">Alteromonas mediterranea</name>
    <dbReference type="NCBI Taxonomy" id="314275"/>
    <lineage>
        <taxon>Bacteria</taxon>
        <taxon>Pseudomonadati</taxon>
        <taxon>Pseudomonadota</taxon>
        <taxon>Gammaproteobacteria</taxon>
        <taxon>Alteromonadales</taxon>
        <taxon>Alteromonadaceae</taxon>
        <taxon>Alteromonas/Salinimonas group</taxon>
        <taxon>Alteromonas</taxon>
    </lineage>
</organism>
<evidence type="ECO:0000256" key="5">
    <source>
        <dbReference type="ARBA" id="ARBA00022989"/>
    </source>
</evidence>
<dbReference type="Pfam" id="PF07681">
    <property type="entry name" value="DoxX"/>
    <property type="match status" value="1"/>
</dbReference>
<feature type="transmembrane region" description="Helical" evidence="7">
    <location>
        <begin position="169"/>
        <end position="194"/>
    </location>
</feature>
<sequence length="204" mass="22366">MIKIYQQFVARLQLANGIPLFLLRLYLAPVMIQAGWNKASSFDSIVDWFGNEDYGLGLPIPFVMAFLATAAELVGGVLLLFGALTRLVSIPLIITMVVAMVSVHADNGWLAIADASSWLADGTIVLNESVMAAPEKLSAAKSLLQNHGHYEWLTSSGNFVVLNNGIEFAATYFVMLLVLFVYGGGRFLSVDYYFKQFFAPKMPS</sequence>
<keyword evidence="4 7" id="KW-0812">Transmembrane</keyword>
<evidence type="ECO:0000256" key="6">
    <source>
        <dbReference type="ARBA" id="ARBA00023136"/>
    </source>
</evidence>
<evidence type="ECO:0000256" key="2">
    <source>
        <dbReference type="ARBA" id="ARBA00006679"/>
    </source>
</evidence>
<keyword evidence="3" id="KW-1003">Cell membrane</keyword>
<dbReference type="PANTHER" id="PTHR33452">
    <property type="entry name" value="OXIDOREDUCTASE CATD-RELATED"/>
    <property type="match status" value="1"/>
</dbReference>
<evidence type="ECO:0000256" key="1">
    <source>
        <dbReference type="ARBA" id="ARBA00004651"/>
    </source>
</evidence>
<keyword evidence="5 7" id="KW-1133">Transmembrane helix</keyword>
<accession>A0AAC8XJI4</accession>
<proteinExistence type="inferred from homology"/>
<feature type="transmembrane region" description="Helical" evidence="7">
    <location>
        <begin position="56"/>
        <end position="80"/>
    </location>
</feature>
<evidence type="ECO:0000313" key="8">
    <source>
        <dbReference type="EMBL" id="AMJ78530.1"/>
    </source>
</evidence>
<evidence type="ECO:0000256" key="7">
    <source>
        <dbReference type="SAM" id="Phobius"/>
    </source>
</evidence>
<reference evidence="8 9" key="1">
    <citation type="submission" date="2015-12" db="EMBL/GenBank/DDBJ databases">
        <title>Intraspecies pangenome expansion in the marine bacterium Alteromonas.</title>
        <authorList>
            <person name="Lopez-Perez M."/>
            <person name="Rodriguez-Valera F."/>
        </authorList>
    </citation>
    <scope>NUCLEOTIDE SEQUENCE [LARGE SCALE GENOMIC DNA]</scope>
    <source>
        <strain evidence="8 9">UM8</strain>
    </source>
</reference>
<name>A0AAC8XJI4_9ALTE</name>